<gene>
    <name evidence="2" type="ORF">Pla111_12300</name>
</gene>
<feature type="chain" id="PRO_5022757096" description="PEP-CTERM protein-sorting domain-containing protein" evidence="1">
    <location>
        <begin position="24"/>
        <end position="205"/>
    </location>
</feature>
<dbReference type="AlphaFoldDB" id="A0A5C5WBY4"/>
<evidence type="ECO:0008006" key="4">
    <source>
        <dbReference type="Google" id="ProtNLM"/>
    </source>
</evidence>
<keyword evidence="1" id="KW-0732">Signal</keyword>
<keyword evidence="3" id="KW-1185">Reference proteome</keyword>
<name>A0A5C5WBY4_9BACT</name>
<dbReference type="Proteomes" id="UP000318995">
    <property type="component" value="Unassembled WGS sequence"/>
</dbReference>
<organism evidence="2 3">
    <name type="scientific">Botrimarina hoheduenensis</name>
    <dbReference type="NCBI Taxonomy" id="2528000"/>
    <lineage>
        <taxon>Bacteria</taxon>
        <taxon>Pseudomonadati</taxon>
        <taxon>Planctomycetota</taxon>
        <taxon>Planctomycetia</taxon>
        <taxon>Pirellulales</taxon>
        <taxon>Lacipirellulaceae</taxon>
        <taxon>Botrimarina</taxon>
    </lineage>
</organism>
<proteinExistence type="predicted"/>
<evidence type="ECO:0000256" key="1">
    <source>
        <dbReference type="SAM" id="SignalP"/>
    </source>
</evidence>
<feature type="signal peptide" evidence="1">
    <location>
        <begin position="1"/>
        <end position="23"/>
    </location>
</feature>
<protein>
    <recommendedName>
        <fullName evidence="4">PEP-CTERM protein-sorting domain-containing protein</fullName>
    </recommendedName>
</protein>
<dbReference type="RefSeq" id="WP_146572354.1">
    <property type="nucleotide sequence ID" value="NZ_SJPH01000002.1"/>
</dbReference>
<comment type="caution">
    <text evidence="2">The sequence shown here is derived from an EMBL/GenBank/DDBJ whole genome shotgun (WGS) entry which is preliminary data.</text>
</comment>
<evidence type="ECO:0000313" key="2">
    <source>
        <dbReference type="EMBL" id="TWT47615.1"/>
    </source>
</evidence>
<evidence type="ECO:0000313" key="3">
    <source>
        <dbReference type="Proteomes" id="UP000318995"/>
    </source>
</evidence>
<dbReference type="OrthoDB" id="271014at2"/>
<accession>A0A5C5WBY4</accession>
<reference evidence="2 3" key="1">
    <citation type="submission" date="2019-02" db="EMBL/GenBank/DDBJ databases">
        <title>Deep-cultivation of Planctomycetes and their phenomic and genomic characterization uncovers novel biology.</title>
        <authorList>
            <person name="Wiegand S."/>
            <person name="Jogler M."/>
            <person name="Boedeker C."/>
            <person name="Pinto D."/>
            <person name="Vollmers J."/>
            <person name="Rivas-Marin E."/>
            <person name="Kohn T."/>
            <person name="Peeters S.H."/>
            <person name="Heuer A."/>
            <person name="Rast P."/>
            <person name="Oberbeckmann S."/>
            <person name="Bunk B."/>
            <person name="Jeske O."/>
            <person name="Meyerdierks A."/>
            <person name="Storesund J.E."/>
            <person name="Kallscheuer N."/>
            <person name="Luecker S."/>
            <person name="Lage O.M."/>
            <person name="Pohl T."/>
            <person name="Merkel B.J."/>
            <person name="Hornburger P."/>
            <person name="Mueller R.-W."/>
            <person name="Bruemmer F."/>
            <person name="Labrenz M."/>
            <person name="Spormann A.M."/>
            <person name="Op Den Camp H."/>
            <person name="Overmann J."/>
            <person name="Amann R."/>
            <person name="Jetten M.S.M."/>
            <person name="Mascher T."/>
            <person name="Medema M.H."/>
            <person name="Devos D.P."/>
            <person name="Kaster A.-K."/>
            <person name="Ovreas L."/>
            <person name="Rohde M."/>
            <person name="Galperin M.Y."/>
            <person name="Jogler C."/>
        </authorList>
    </citation>
    <scope>NUCLEOTIDE SEQUENCE [LARGE SCALE GENOMIC DNA]</scope>
    <source>
        <strain evidence="2 3">Pla111</strain>
    </source>
</reference>
<sequence precursor="true">MKRSLPVLMLAFAVTLQVGMASANNLLVNPGFEDPVTYDGPPFVGFWEAFSAGAGSGAGNTNTLPLSGAQHLEMVINGVASSFAGVFQQVAINPSLDVTFSGFGASLLESGGSEVRFEWFDATETALGGTPNLVPVLGTTYTPFSYTATPPAGAVFARAVYAIQSFGGPVNQQVYLDDLSVTQVPEPATALLALVALAPLGLRRR</sequence>
<dbReference type="Gene3D" id="2.60.120.260">
    <property type="entry name" value="Galactose-binding domain-like"/>
    <property type="match status" value="1"/>
</dbReference>
<dbReference type="EMBL" id="SJPH01000002">
    <property type="protein sequence ID" value="TWT47615.1"/>
    <property type="molecule type" value="Genomic_DNA"/>
</dbReference>